<name>A0A3F3PT25_9EURO</name>
<accession>A0A3F3PT25</accession>
<sequence>MRGKHQHTAPRHPHHRNPPSQEPSKRSPDSPVIHPVPVSPTYLTATRLDPANLRTGDCATQPRTPARPLQAYPIPETPERTSGETGMTSGLSLAKLRRYQRGGAFRG</sequence>
<reference evidence="2 3" key="1">
    <citation type="submission" date="2018-07" db="EMBL/GenBank/DDBJ databases">
        <title>The genomes of Aspergillus section Nigri reveals drivers in fungal speciation.</title>
        <authorList>
            <consortium name="DOE Joint Genome Institute"/>
            <person name="Vesth T.C."/>
            <person name="Nybo J."/>
            <person name="Theobald S."/>
            <person name="Brandl J."/>
            <person name="Frisvad J.C."/>
            <person name="Nielsen K.F."/>
            <person name="Lyhne E.K."/>
            <person name="Kogle M.E."/>
            <person name="Kuo A."/>
            <person name="Riley R."/>
            <person name="Clum A."/>
            <person name="Nolan M."/>
            <person name="Lipzen A."/>
            <person name="Salamov A."/>
            <person name="Henrissat B."/>
            <person name="Wiebenga A."/>
            <person name="De vries R.P."/>
            <person name="Grigoriev I.V."/>
            <person name="Mortensen U.H."/>
            <person name="Andersen M.R."/>
            <person name="Baker S.E."/>
        </authorList>
    </citation>
    <scope>NUCLEOTIDE SEQUENCE [LARGE SCALE GENOMIC DNA]</scope>
    <source>
        <strain evidence="2 3">CBS 139.54b</strain>
    </source>
</reference>
<evidence type="ECO:0000313" key="3">
    <source>
        <dbReference type="Proteomes" id="UP000253729"/>
    </source>
</evidence>
<dbReference type="Proteomes" id="UP000253729">
    <property type="component" value="Unassembled WGS sequence"/>
</dbReference>
<dbReference type="RefSeq" id="XP_026623065.1">
    <property type="nucleotide sequence ID" value="XM_026767381.1"/>
</dbReference>
<dbReference type="AlphaFoldDB" id="A0A3F3PT25"/>
<dbReference type="EMBL" id="KZ852063">
    <property type="protein sequence ID" value="RDH30043.1"/>
    <property type="molecule type" value="Genomic_DNA"/>
</dbReference>
<evidence type="ECO:0000256" key="1">
    <source>
        <dbReference type="SAM" id="MobiDB-lite"/>
    </source>
</evidence>
<evidence type="ECO:0000313" key="2">
    <source>
        <dbReference type="EMBL" id="RDH30043.1"/>
    </source>
</evidence>
<organism evidence="2 3">
    <name type="scientific">Aspergillus welwitschiae</name>
    <dbReference type="NCBI Taxonomy" id="1341132"/>
    <lineage>
        <taxon>Eukaryota</taxon>
        <taxon>Fungi</taxon>
        <taxon>Dikarya</taxon>
        <taxon>Ascomycota</taxon>
        <taxon>Pezizomycotina</taxon>
        <taxon>Eurotiomycetes</taxon>
        <taxon>Eurotiomycetidae</taxon>
        <taxon>Eurotiales</taxon>
        <taxon>Aspergillaceae</taxon>
        <taxon>Aspergillus</taxon>
        <taxon>Aspergillus subgen. Circumdati</taxon>
    </lineage>
</organism>
<feature type="region of interest" description="Disordered" evidence="1">
    <location>
        <begin position="1"/>
        <end position="107"/>
    </location>
</feature>
<keyword evidence="3" id="KW-1185">Reference proteome</keyword>
<gene>
    <name evidence="2" type="ORF">BDQ94DRAFT_149443</name>
</gene>
<dbReference type="GeneID" id="38135737"/>
<proteinExistence type="predicted"/>
<feature type="compositionally biased region" description="Basic residues" evidence="1">
    <location>
        <begin position="1"/>
        <end position="17"/>
    </location>
</feature>
<protein>
    <submittedName>
        <fullName evidence="2">Uncharacterized protein</fullName>
    </submittedName>
</protein>